<sequence>MSPSLWTPPGTAACGCDTAKTDSEPLSPTKIRNPGRRFAQIVKLKPEYVEEYKKVHAAVWPQVLTQIKDCKIEDYSIYHEPETGILFARFKYVGYDYAGDMEKMRENPKVREWWKLTDAMQESLVAGAKDSESGEPAWWKPIEEVFYQA</sequence>
<dbReference type="InterPro" id="IPR008000">
    <property type="entry name" value="Rham/fucose_mutarotase"/>
</dbReference>
<organism evidence="1 2">
    <name type="scientific">Diplogelasinospora grovesii</name>
    <dbReference type="NCBI Taxonomy" id="303347"/>
    <lineage>
        <taxon>Eukaryota</taxon>
        <taxon>Fungi</taxon>
        <taxon>Dikarya</taxon>
        <taxon>Ascomycota</taxon>
        <taxon>Pezizomycotina</taxon>
        <taxon>Sordariomycetes</taxon>
        <taxon>Sordariomycetidae</taxon>
        <taxon>Sordariales</taxon>
        <taxon>Diplogelasinosporaceae</taxon>
        <taxon>Diplogelasinospora</taxon>
    </lineage>
</organism>
<dbReference type="PANTHER" id="PTHR34389">
    <property type="entry name" value="L-RHAMNOSE MUTAROTASE"/>
    <property type="match status" value="1"/>
</dbReference>
<proteinExistence type="predicted"/>
<evidence type="ECO:0000313" key="1">
    <source>
        <dbReference type="EMBL" id="KAK3943959.1"/>
    </source>
</evidence>
<dbReference type="Pfam" id="PF05336">
    <property type="entry name" value="rhaM"/>
    <property type="match status" value="1"/>
</dbReference>
<protein>
    <recommendedName>
        <fullName evidence="3">DUF718 domain protein</fullName>
    </recommendedName>
</protein>
<dbReference type="SUPFAM" id="SSF54909">
    <property type="entry name" value="Dimeric alpha+beta barrel"/>
    <property type="match status" value="1"/>
</dbReference>
<reference evidence="2" key="1">
    <citation type="journal article" date="2023" name="Mol. Phylogenet. Evol.">
        <title>Genome-scale phylogeny and comparative genomics of the fungal order Sordariales.</title>
        <authorList>
            <person name="Hensen N."/>
            <person name="Bonometti L."/>
            <person name="Westerberg I."/>
            <person name="Brannstrom I.O."/>
            <person name="Guillou S."/>
            <person name="Cros-Aarteil S."/>
            <person name="Calhoun S."/>
            <person name="Haridas S."/>
            <person name="Kuo A."/>
            <person name="Mondo S."/>
            <person name="Pangilinan J."/>
            <person name="Riley R."/>
            <person name="LaButti K."/>
            <person name="Andreopoulos B."/>
            <person name="Lipzen A."/>
            <person name="Chen C."/>
            <person name="Yan M."/>
            <person name="Daum C."/>
            <person name="Ng V."/>
            <person name="Clum A."/>
            <person name="Steindorff A."/>
            <person name="Ohm R.A."/>
            <person name="Martin F."/>
            <person name="Silar P."/>
            <person name="Natvig D.O."/>
            <person name="Lalanne C."/>
            <person name="Gautier V."/>
            <person name="Ament-Velasquez S.L."/>
            <person name="Kruys A."/>
            <person name="Hutchinson M.I."/>
            <person name="Powell A.J."/>
            <person name="Barry K."/>
            <person name="Miller A.N."/>
            <person name="Grigoriev I.V."/>
            <person name="Debuchy R."/>
            <person name="Gladieux P."/>
            <person name="Hiltunen Thoren M."/>
            <person name="Johannesson H."/>
        </authorList>
    </citation>
    <scope>NUCLEOTIDE SEQUENCE [LARGE SCALE GENOMIC DNA]</scope>
    <source>
        <strain evidence="2">CBS 340.73</strain>
    </source>
</reference>
<keyword evidence="2" id="KW-1185">Reference proteome</keyword>
<dbReference type="InterPro" id="IPR011008">
    <property type="entry name" value="Dimeric_a/b-barrel"/>
</dbReference>
<dbReference type="EMBL" id="MU853762">
    <property type="protein sequence ID" value="KAK3943959.1"/>
    <property type="molecule type" value="Genomic_DNA"/>
</dbReference>
<dbReference type="Proteomes" id="UP001303473">
    <property type="component" value="Unassembled WGS sequence"/>
</dbReference>
<dbReference type="Gene3D" id="3.30.70.100">
    <property type="match status" value="1"/>
</dbReference>
<evidence type="ECO:0008006" key="3">
    <source>
        <dbReference type="Google" id="ProtNLM"/>
    </source>
</evidence>
<dbReference type="PANTHER" id="PTHR34389:SF2">
    <property type="entry name" value="L-RHAMNOSE MUTAROTASE"/>
    <property type="match status" value="1"/>
</dbReference>
<name>A0AAN6NDX4_9PEZI</name>
<dbReference type="GO" id="GO:0016857">
    <property type="term" value="F:racemase and epimerase activity, acting on carbohydrates and derivatives"/>
    <property type="evidence" value="ECO:0007669"/>
    <property type="project" value="InterPro"/>
</dbReference>
<dbReference type="AlphaFoldDB" id="A0AAN6NDX4"/>
<accession>A0AAN6NDX4</accession>
<gene>
    <name evidence="1" type="ORF">QBC46DRAFT_14543</name>
</gene>
<evidence type="ECO:0000313" key="2">
    <source>
        <dbReference type="Proteomes" id="UP001303473"/>
    </source>
</evidence>
<comment type="caution">
    <text evidence="1">The sequence shown here is derived from an EMBL/GenBank/DDBJ whole genome shotgun (WGS) entry which is preliminary data.</text>
</comment>